<keyword evidence="7 8" id="KW-0503">Monooxygenase</keyword>
<dbReference type="Gene3D" id="3.50.50.60">
    <property type="entry name" value="FAD/NAD(P)-binding domain"/>
    <property type="match status" value="2"/>
</dbReference>
<dbReference type="GO" id="GO:0050661">
    <property type="term" value="F:NADP binding"/>
    <property type="evidence" value="ECO:0007669"/>
    <property type="project" value="InterPro"/>
</dbReference>
<dbReference type="GO" id="GO:0050660">
    <property type="term" value="F:flavin adenine dinucleotide binding"/>
    <property type="evidence" value="ECO:0007669"/>
    <property type="project" value="InterPro"/>
</dbReference>
<dbReference type="InterPro" id="IPR036188">
    <property type="entry name" value="FAD/NAD-bd_sf"/>
</dbReference>
<dbReference type="InterPro" id="IPR050346">
    <property type="entry name" value="FMO-like"/>
</dbReference>
<dbReference type="FunFam" id="3.50.50.60:FF:000138">
    <property type="entry name" value="Flavin-containing monooxygenase"/>
    <property type="match status" value="1"/>
</dbReference>
<gene>
    <name evidence="8" type="ORF">N7492_007648</name>
</gene>
<dbReference type="OrthoDB" id="66881at2759"/>
<evidence type="ECO:0000256" key="2">
    <source>
        <dbReference type="ARBA" id="ARBA00009183"/>
    </source>
</evidence>
<organism evidence="8 9">
    <name type="scientific">Penicillium capsulatum</name>
    <dbReference type="NCBI Taxonomy" id="69766"/>
    <lineage>
        <taxon>Eukaryota</taxon>
        <taxon>Fungi</taxon>
        <taxon>Dikarya</taxon>
        <taxon>Ascomycota</taxon>
        <taxon>Pezizomycotina</taxon>
        <taxon>Eurotiomycetes</taxon>
        <taxon>Eurotiomycetidae</taxon>
        <taxon>Eurotiales</taxon>
        <taxon>Aspergillaceae</taxon>
        <taxon>Penicillium</taxon>
    </lineage>
</organism>
<dbReference type="EMBL" id="JAPQKO010000005">
    <property type="protein sequence ID" value="KAJ5162256.1"/>
    <property type="molecule type" value="Genomic_DNA"/>
</dbReference>
<evidence type="ECO:0000256" key="4">
    <source>
        <dbReference type="ARBA" id="ARBA00022827"/>
    </source>
</evidence>
<comment type="similarity">
    <text evidence="2">Belongs to the FMO family.</text>
</comment>
<dbReference type="Pfam" id="PF00743">
    <property type="entry name" value="FMO-like"/>
    <property type="match status" value="2"/>
</dbReference>
<dbReference type="GO" id="GO:0004499">
    <property type="term" value="F:N,N-dimethylaniline monooxygenase activity"/>
    <property type="evidence" value="ECO:0007669"/>
    <property type="project" value="InterPro"/>
</dbReference>
<sequence length="473" mass="52789">MDIRRVAIIGAGPCGLGTAKYLIAENHFESITIFEQRGEPGGVWNYTGDKGIEVGPVPRTKPSKTPREPLESVFASPIYDSLETNIPNSMMQFCDAPFPVGAALFPAHSVVRDYLHEYAEELRPFIQFQSLVVDITLQKHARPEWTVTWRDLKTGRTSSGKFDALVVANGHHNDPYIPDLPGMVEWDRAYPGSIVHSASYRRAETFANKKVIVIGHSASGIDIAAQIATVSQHPLLISEKSPTTLSPEKAGTAKSVPEIRLVDPQRSRVQFVDGHEECNVDAIVFCTGYHFSLPFLSSLHNPIVTDGVRPHHLYRHMLYIPEPSLALVGLPQRIVPFPFSQAQGAWIARLFSGRLAFPSEQEMEEWILNWEARHGEGRSLNTLAFPLDAEYINALHDLSSQAVCREGLANGGQGKQPPFWGDKEKWTRERFPLIKKASQALGSRRSQVKTLAELGFDFEPSDTERNEERKAHL</sequence>
<dbReference type="PRINTS" id="PR00370">
    <property type="entry name" value="FMOXYGENASE"/>
</dbReference>
<protein>
    <submittedName>
        <fullName evidence="8">Flavin monooxygenase FMO</fullName>
    </submittedName>
</protein>
<reference evidence="8" key="1">
    <citation type="submission" date="2022-11" db="EMBL/GenBank/DDBJ databases">
        <authorList>
            <person name="Petersen C."/>
        </authorList>
    </citation>
    <scope>NUCLEOTIDE SEQUENCE</scope>
    <source>
        <strain evidence="8">IBT 21917</strain>
    </source>
</reference>
<evidence type="ECO:0000313" key="8">
    <source>
        <dbReference type="EMBL" id="KAJ5162256.1"/>
    </source>
</evidence>
<reference evidence="8" key="2">
    <citation type="journal article" date="2023" name="IMA Fungus">
        <title>Comparative genomic study of the Penicillium genus elucidates a diverse pangenome and 15 lateral gene transfer events.</title>
        <authorList>
            <person name="Petersen C."/>
            <person name="Sorensen T."/>
            <person name="Nielsen M.R."/>
            <person name="Sondergaard T.E."/>
            <person name="Sorensen J.L."/>
            <person name="Fitzpatrick D.A."/>
            <person name="Frisvad J.C."/>
            <person name="Nielsen K.L."/>
        </authorList>
    </citation>
    <scope>NUCLEOTIDE SEQUENCE</scope>
    <source>
        <strain evidence="8">IBT 21917</strain>
    </source>
</reference>
<dbReference type="AlphaFoldDB" id="A0A9W9LM91"/>
<evidence type="ECO:0000256" key="1">
    <source>
        <dbReference type="ARBA" id="ARBA00001974"/>
    </source>
</evidence>
<dbReference type="InterPro" id="IPR000960">
    <property type="entry name" value="Flavin_mOase"/>
</dbReference>
<dbReference type="InterPro" id="IPR020946">
    <property type="entry name" value="Flavin_mOase-like"/>
</dbReference>
<keyword evidence="6" id="KW-0560">Oxidoreductase</keyword>
<dbReference type="Pfam" id="PF13450">
    <property type="entry name" value="NAD_binding_8"/>
    <property type="match status" value="1"/>
</dbReference>
<evidence type="ECO:0000256" key="7">
    <source>
        <dbReference type="ARBA" id="ARBA00023033"/>
    </source>
</evidence>
<dbReference type="SUPFAM" id="SSF51905">
    <property type="entry name" value="FAD/NAD(P)-binding domain"/>
    <property type="match status" value="2"/>
</dbReference>
<dbReference type="PIRSF" id="PIRSF000332">
    <property type="entry name" value="FMO"/>
    <property type="match status" value="1"/>
</dbReference>
<dbReference type="PANTHER" id="PTHR23023">
    <property type="entry name" value="DIMETHYLANILINE MONOOXYGENASE"/>
    <property type="match status" value="1"/>
</dbReference>
<keyword evidence="5" id="KW-0521">NADP</keyword>
<keyword evidence="9" id="KW-1185">Reference proteome</keyword>
<evidence type="ECO:0000313" key="9">
    <source>
        <dbReference type="Proteomes" id="UP001146351"/>
    </source>
</evidence>
<keyword evidence="3" id="KW-0285">Flavoprotein</keyword>
<evidence type="ECO:0000256" key="3">
    <source>
        <dbReference type="ARBA" id="ARBA00022630"/>
    </source>
</evidence>
<comment type="cofactor">
    <cofactor evidence="1">
        <name>FAD</name>
        <dbReference type="ChEBI" id="CHEBI:57692"/>
    </cofactor>
</comment>
<accession>A0A9W9LM91</accession>
<comment type="caution">
    <text evidence="8">The sequence shown here is derived from an EMBL/GenBank/DDBJ whole genome shotgun (WGS) entry which is preliminary data.</text>
</comment>
<proteinExistence type="inferred from homology"/>
<name>A0A9W9LM91_9EURO</name>
<evidence type="ECO:0000256" key="5">
    <source>
        <dbReference type="ARBA" id="ARBA00022857"/>
    </source>
</evidence>
<evidence type="ECO:0000256" key="6">
    <source>
        <dbReference type="ARBA" id="ARBA00023002"/>
    </source>
</evidence>
<keyword evidence="4" id="KW-0274">FAD</keyword>
<dbReference type="Proteomes" id="UP001146351">
    <property type="component" value="Unassembled WGS sequence"/>
</dbReference>